<keyword evidence="2" id="KW-1185">Reference proteome</keyword>
<feature type="region of interest" description="Disordered" evidence="1">
    <location>
        <begin position="159"/>
        <end position="178"/>
    </location>
</feature>
<organism evidence="2 3">
    <name type="scientific">Drosophila pseudoobscura pseudoobscura</name>
    <name type="common">Fruit fly</name>
    <dbReference type="NCBI Taxonomy" id="46245"/>
    <lineage>
        <taxon>Eukaryota</taxon>
        <taxon>Metazoa</taxon>
        <taxon>Ecdysozoa</taxon>
        <taxon>Arthropoda</taxon>
        <taxon>Hexapoda</taxon>
        <taxon>Insecta</taxon>
        <taxon>Pterygota</taxon>
        <taxon>Neoptera</taxon>
        <taxon>Endopterygota</taxon>
        <taxon>Diptera</taxon>
        <taxon>Brachycera</taxon>
        <taxon>Muscomorpha</taxon>
        <taxon>Ephydroidea</taxon>
        <taxon>Drosophilidae</taxon>
        <taxon>Drosophila</taxon>
        <taxon>Sophophora</taxon>
    </lineage>
</organism>
<feature type="compositionally biased region" description="Polar residues" evidence="1">
    <location>
        <begin position="678"/>
        <end position="693"/>
    </location>
</feature>
<sequence>MQQAAQSQLASPPDFDFQMPCRYFKSSFARSLSLNGAGSGSGSAALALPKNKKPQTNEVTQQQRQKQKQWQNKEEPIEAEVETEEEQEREKEGEQESSCCSTPPPALPARRHTSGHNNNLMHFSSAAANQLLLSPQPAPMQMQMQTQTQTQRNLNSVWPMQQPQASQSPSSHQDSNSNSHIMTMRAAAPSCHQSQSQSQSYHNQYDLQQPLPQAQAQPQPQQPLPQHPLNVEAVILQNQVDTLHWQLKQTETNCEMYRAVMEEVARFFERYQQQLHLQQTHRHGEQIARSKSLHHVHGVGVGVGGGSSLQGDQRGDTLLLHDEDHGASASYLRARSSTNLMLNKSMHAMNEEHNYEPIAPAGSYNAFKDFTWRRSPKKSGGCKARLSGPEAAEEKLNQEAFRLARTIRNLLHTSEQQPDLTQPRHSLASVYSLPGNANGNGHGNGNHMPHLHRLCKAKTSSVMTLLQTPPRHNSTSIMNASLSMEVPSPCPSASTGGGSGKSHAEMLFLRANTMRDSRLSLRSSTDSSVHSTISSTASSASSKIETDEDTNNNNSKTNNSNNNNNLTTNTTVGNSGSNSSSTAAATVAAMSHSKKQQQQPINGGGGGGGGGSSSTEDESGFSSISSFHDVGLPLSSTLIAGGGGINHQRRPSVTATDSRNSTLKSGALNVLGVPVPHQTPQQSNPQPSKTTYRNAGRYQRFSTLSNEDAAAVLWV</sequence>
<feature type="region of interest" description="Disordered" evidence="1">
    <location>
        <begin position="673"/>
        <end position="693"/>
    </location>
</feature>
<dbReference type="InParanoid" id="A0A6I8W3T8"/>
<dbReference type="FunCoup" id="A0A6I8W3T8">
    <property type="interactions" value="26"/>
</dbReference>
<evidence type="ECO:0000256" key="1">
    <source>
        <dbReference type="SAM" id="MobiDB-lite"/>
    </source>
</evidence>
<feature type="region of interest" description="Disordered" evidence="1">
    <location>
        <begin position="641"/>
        <end position="660"/>
    </location>
</feature>
<accession>A0A6I8W3T8</accession>
<feature type="compositionally biased region" description="Low complexity" evidence="1">
    <location>
        <begin position="32"/>
        <end position="48"/>
    </location>
</feature>
<feature type="compositionally biased region" description="Acidic residues" evidence="1">
    <location>
        <begin position="77"/>
        <end position="87"/>
    </location>
</feature>
<dbReference type="KEGG" id="dpo:6899987"/>
<evidence type="ECO:0000313" key="3">
    <source>
        <dbReference type="RefSeq" id="XP_033237978.1"/>
    </source>
</evidence>
<feature type="compositionally biased region" description="Low complexity" evidence="1">
    <location>
        <begin position="161"/>
        <end position="178"/>
    </location>
</feature>
<feature type="compositionally biased region" description="Low complexity" evidence="1">
    <location>
        <begin position="520"/>
        <end position="542"/>
    </location>
</feature>
<evidence type="ECO:0000313" key="2">
    <source>
        <dbReference type="Proteomes" id="UP000001819"/>
    </source>
</evidence>
<name>A0A6I8W3T8_DROPS</name>
<dbReference type="Proteomes" id="UP000001819">
    <property type="component" value="Chromosome X"/>
</dbReference>
<feature type="compositionally biased region" description="Gly residues" evidence="1">
    <location>
        <begin position="602"/>
        <end position="612"/>
    </location>
</feature>
<reference evidence="3" key="1">
    <citation type="submission" date="2025-08" db="UniProtKB">
        <authorList>
            <consortium name="RefSeq"/>
        </authorList>
    </citation>
    <scope>IDENTIFICATION</scope>
    <source>
        <strain evidence="3">MV-25-SWS-2005</strain>
        <tissue evidence="3">Whole body</tissue>
    </source>
</reference>
<protein>
    <submittedName>
        <fullName evidence="3">Uncharacterized protein</fullName>
    </submittedName>
</protein>
<feature type="compositionally biased region" description="Polar residues" evidence="1">
    <location>
        <begin position="651"/>
        <end position="660"/>
    </location>
</feature>
<proteinExistence type="predicted"/>
<gene>
    <name evidence="3" type="primary">LOC6899987</name>
</gene>
<feature type="compositionally biased region" description="Low complexity" evidence="1">
    <location>
        <begin position="551"/>
        <end position="582"/>
    </location>
</feature>
<feature type="compositionally biased region" description="Low complexity" evidence="1">
    <location>
        <begin position="61"/>
        <end position="70"/>
    </location>
</feature>
<feature type="region of interest" description="Disordered" evidence="1">
    <location>
        <begin position="483"/>
        <end position="502"/>
    </location>
</feature>
<feature type="region of interest" description="Disordered" evidence="1">
    <location>
        <begin position="32"/>
        <end position="120"/>
    </location>
</feature>
<dbReference type="AlphaFoldDB" id="A0A6I8W3T8"/>
<dbReference type="RefSeq" id="XP_033237978.1">
    <property type="nucleotide sequence ID" value="XM_033382087.1"/>
</dbReference>
<feature type="region of interest" description="Disordered" evidence="1">
    <location>
        <begin position="519"/>
        <end position="626"/>
    </location>
</feature>